<reference evidence="1 2" key="1">
    <citation type="submission" date="2024-11" db="EMBL/GenBank/DDBJ databases">
        <title>Chromosome-level genome assembly of Eucalyptus globulus Labill. provides insights into its genome evolution.</title>
        <authorList>
            <person name="Li X."/>
        </authorList>
    </citation>
    <scope>NUCLEOTIDE SEQUENCE [LARGE SCALE GENOMIC DNA]</scope>
    <source>
        <strain evidence="1">CL2024</strain>
        <tissue evidence="1">Fresh tender leaves</tissue>
    </source>
</reference>
<accession>A0ABD3LB56</accession>
<dbReference type="EMBL" id="JBJKBG010000003">
    <property type="protein sequence ID" value="KAL3745470.1"/>
    <property type="molecule type" value="Genomic_DNA"/>
</dbReference>
<proteinExistence type="predicted"/>
<dbReference type="Proteomes" id="UP001634007">
    <property type="component" value="Unassembled WGS sequence"/>
</dbReference>
<protein>
    <submittedName>
        <fullName evidence="1">Uncharacterized protein</fullName>
    </submittedName>
</protein>
<name>A0ABD3LB56_EUCGL</name>
<comment type="caution">
    <text evidence="1">The sequence shown here is derived from an EMBL/GenBank/DDBJ whole genome shotgun (WGS) entry which is preliminary data.</text>
</comment>
<gene>
    <name evidence="1" type="ORF">ACJRO7_014556</name>
</gene>
<evidence type="ECO:0000313" key="2">
    <source>
        <dbReference type="Proteomes" id="UP001634007"/>
    </source>
</evidence>
<dbReference type="AlphaFoldDB" id="A0ABD3LB56"/>
<organism evidence="1 2">
    <name type="scientific">Eucalyptus globulus</name>
    <name type="common">Tasmanian blue gum</name>
    <dbReference type="NCBI Taxonomy" id="34317"/>
    <lineage>
        <taxon>Eukaryota</taxon>
        <taxon>Viridiplantae</taxon>
        <taxon>Streptophyta</taxon>
        <taxon>Embryophyta</taxon>
        <taxon>Tracheophyta</taxon>
        <taxon>Spermatophyta</taxon>
        <taxon>Magnoliopsida</taxon>
        <taxon>eudicotyledons</taxon>
        <taxon>Gunneridae</taxon>
        <taxon>Pentapetalae</taxon>
        <taxon>rosids</taxon>
        <taxon>malvids</taxon>
        <taxon>Myrtales</taxon>
        <taxon>Myrtaceae</taxon>
        <taxon>Myrtoideae</taxon>
        <taxon>Eucalypteae</taxon>
        <taxon>Eucalyptus</taxon>
    </lineage>
</organism>
<sequence>MKNPRGSFEFQADRISEDWTERAGSQPHMFVAAESVKDNALLEEKHVVLDQSVDLSGKILESNVNLSIQCSDGPSEVEGKGNTICMDHVGHLAGGRGNKVQLDRAGKCFNRAEQTVDSLKEHEKFYCFFWMLCPCGDSSINYS</sequence>
<evidence type="ECO:0000313" key="1">
    <source>
        <dbReference type="EMBL" id="KAL3745470.1"/>
    </source>
</evidence>
<keyword evidence="2" id="KW-1185">Reference proteome</keyword>